<feature type="domain" description="Myb-like" evidence="14">
    <location>
        <begin position="692"/>
        <end position="743"/>
    </location>
</feature>
<keyword evidence="2" id="KW-0479">Metal-binding</keyword>
<dbReference type="Proteomes" id="UP001054902">
    <property type="component" value="Unassembled WGS sequence"/>
</dbReference>
<organism evidence="18 19">
    <name type="scientific">Chaetoceros tenuissimus</name>
    <dbReference type="NCBI Taxonomy" id="426638"/>
    <lineage>
        <taxon>Eukaryota</taxon>
        <taxon>Sar</taxon>
        <taxon>Stramenopiles</taxon>
        <taxon>Ochrophyta</taxon>
        <taxon>Bacillariophyta</taxon>
        <taxon>Coscinodiscophyceae</taxon>
        <taxon>Chaetocerotophycidae</taxon>
        <taxon>Chaetocerotales</taxon>
        <taxon>Chaetocerotaceae</taxon>
        <taxon>Chaetoceros</taxon>
    </lineage>
</organism>
<feature type="domain" description="HTH myb-type" evidence="17">
    <location>
        <begin position="314"/>
        <end position="368"/>
    </location>
</feature>
<keyword evidence="3 9" id="KW-0863">Zinc-finger</keyword>
<evidence type="ECO:0000256" key="4">
    <source>
        <dbReference type="ARBA" id="ARBA00022833"/>
    </source>
</evidence>
<comment type="subcellular location">
    <subcellularLocation>
        <location evidence="1">Nucleus</location>
    </subcellularLocation>
</comment>
<dbReference type="Pfam" id="PF00447">
    <property type="entry name" value="HSF_DNA-bind"/>
    <property type="match status" value="1"/>
</dbReference>
<feature type="domain" description="Myb-like" evidence="14">
    <location>
        <begin position="314"/>
        <end position="364"/>
    </location>
</feature>
<dbReference type="Pfam" id="PF01753">
    <property type="entry name" value="zf-MYND"/>
    <property type="match status" value="1"/>
</dbReference>
<dbReference type="InterPro" id="IPR013083">
    <property type="entry name" value="Znf_RING/FYVE/PHD"/>
</dbReference>
<evidence type="ECO:0000313" key="18">
    <source>
        <dbReference type="EMBL" id="GFH47122.1"/>
    </source>
</evidence>
<feature type="domain" description="Myb-like" evidence="14">
    <location>
        <begin position="638"/>
        <end position="689"/>
    </location>
</feature>
<dbReference type="PROSITE" id="PS50090">
    <property type="entry name" value="MYB_LIKE"/>
    <property type="match status" value="7"/>
</dbReference>
<feature type="domain" description="HTH myb-type" evidence="17">
    <location>
        <begin position="371"/>
        <end position="418"/>
    </location>
</feature>
<evidence type="ECO:0000313" key="19">
    <source>
        <dbReference type="Proteomes" id="UP001054902"/>
    </source>
</evidence>
<dbReference type="PROSITE" id="PS50865">
    <property type="entry name" value="ZF_MYND_2"/>
    <property type="match status" value="1"/>
</dbReference>
<name>A0AAD3CJB9_9STRA</name>
<dbReference type="GO" id="GO:0005634">
    <property type="term" value="C:nucleus"/>
    <property type="evidence" value="ECO:0007669"/>
    <property type="project" value="UniProtKB-SubCell"/>
</dbReference>
<dbReference type="InterPro" id="IPR017907">
    <property type="entry name" value="Znf_RING_CS"/>
</dbReference>
<dbReference type="SMART" id="SM00184">
    <property type="entry name" value="RING"/>
    <property type="match status" value="1"/>
</dbReference>
<dbReference type="SMART" id="SM00415">
    <property type="entry name" value="HSF"/>
    <property type="match status" value="1"/>
</dbReference>
<sequence length="1116" mass="127771">MNVLDQKSETCTSESGCATSVDKSLSEEEKKSSVKSNDKSNDKQPSDEVVMAKSKGPWTEKEHSAFLEGLEKYGMDWKQIAAYVKSRNAEEVERHFHSFQKEEPFIFRLRKMLDDKSLDKIIAWVPHGRSFVVFNRACVKVALPLYFGKYFDMNQFQRELYKYGFCQDLSRFGFDAGIWFHSNFCRDSLLGLRGQASKSNVCSNKFCNGNTNNLMKCTGCRNVHYCSLACQHTDWPFHMWVCGEDMSGNDKLSGTGTSHNTNDKIIGDDKPRGTSTSTSKKSHNKNTPVISKMSKQRKGKPITISKSKITLKDDIKTNTGEWSVGEHCLFLEGLERYGRSWKDVASHVKTRTAVQVSNHAKAHLKKIDCYWTTTEHQLFLEGLDQYGRGRWVEIATHVETKDNKQVSFHAKEYFEEEEMNTKSEKKDSSVEDSVKKSAREWSAEEHDRFLEGLERHGRSWKDVASHVETRTRVQVNGHAYRYLKKIDCYWTTKEHQLFLEGLEQYGRGRWVEIATHVETKNKEQVSFHAKEYFEEEEMNGESQKMVGNSDKHSIKLVKKPNHNLINVTSRNAKRSIDQVGDSKSTTSKRRITKLSIKQKSDEQSIVTPEKNTGLECGVQNVIDGRGETNLFSPNETDSDMLNKGKWTEEEHRLFLEGLELYGTGEWKKIASHVQTRSNRQVNYHAGEYFSKTQITKTGKWTDEEQCLFIEGLGLYGKGEWKKIASHVRTRTWTQVRKHFTRTLNDETKSLKSEDMPSYNACQDVEDKTEKEEVINSKKSSVSDDIATPDIDDTSCPICLEKLSDPHIVPECCHRFCKGCIEEALEYRRECPICRGRVTSRRALRRDEVFGKLLRLLDIERAKANANSASTTAKQIVDEISNDAFVADNHQTKFGEKYEIIDANITSTIANKNVDELSNNDAVAADDNHTTVAEKNETTDATEMSKEAFMQEKEQSQVQAEHEQNVMNENIEVKAQGDTVKGQVQHDSRASENLETQLEEKSNGIKTVENSIHTPSACGMTPSAKLREKNERIQHLESRLNTEEEHHGNIAALATSSHLDKQLEEKNSRIKFLENLVRTLSHDDKLQKIAAKFQQKNNRIKYLEEKLQQMTKKLEEG</sequence>
<evidence type="ECO:0000256" key="5">
    <source>
        <dbReference type="ARBA" id="ARBA00023015"/>
    </source>
</evidence>
<dbReference type="InterPro" id="IPR036390">
    <property type="entry name" value="WH_DNA-bd_sf"/>
</dbReference>
<feature type="domain" description="MYND-type" evidence="15">
    <location>
        <begin position="204"/>
        <end position="242"/>
    </location>
</feature>
<dbReference type="Gene3D" id="1.10.10.10">
    <property type="entry name" value="Winged helix-like DNA-binding domain superfamily/Winged helix DNA-binding domain"/>
    <property type="match status" value="1"/>
</dbReference>
<dbReference type="PROSITE" id="PS50089">
    <property type="entry name" value="ZF_RING_2"/>
    <property type="match status" value="1"/>
</dbReference>
<dbReference type="GO" id="GO:0008270">
    <property type="term" value="F:zinc ion binding"/>
    <property type="evidence" value="ECO:0007669"/>
    <property type="project" value="UniProtKB-KW"/>
</dbReference>
<evidence type="ECO:0000259" key="16">
    <source>
        <dbReference type="PROSITE" id="PS51293"/>
    </source>
</evidence>
<dbReference type="InterPro" id="IPR002893">
    <property type="entry name" value="Znf_MYND"/>
</dbReference>
<comment type="caution">
    <text evidence="18">The sequence shown here is derived from an EMBL/GenBank/DDBJ whole genome shotgun (WGS) entry which is preliminary data.</text>
</comment>
<proteinExistence type="inferred from homology"/>
<feature type="compositionally biased region" description="Basic and acidic residues" evidence="12">
    <location>
        <begin position="24"/>
        <end position="46"/>
    </location>
</feature>
<dbReference type="InterPro" id="IPR009057">
    <property type="entry name" value="Homeodomain-like_sf"/>
</dbReference>
<dbReference type="GO" id="GO:0003700">
    <property type="term" value="F:DNA-binding transcription factor activity"/>
    <property type="evidence" value="ECO:0007669"/>
    <property type="project" value="InterPro"/>
</dbReference>
<evidence type="ECO:0000256" key="9">
    <source>
        <dbReference type="PROSITE-ProRule" id="PRU00134"/>
    </source>
</evidence>
<feature type="domain" description="HTH myb-type" evidence="17">
    <location>
        <begin position="696"/>
        <end position="747"/>
    </location>
</feature>
<dbReference type="SUPFAM" id="SSF46785">
    <property type="entry name" value="Winged helix' DNA-binding domain"/>
    <property type="match status" value="1"/>
</dbReference>
<feature type="compositionally biased region" description="Polar residues" evidence="12">
    <location>
        <begin position="9"/>
        <end position="18"/>
    </location>
</feature>
<evidence type="ECO:0000256" key="10">
    <source>
        <dbReference type="RuleBase" id="RU004020"/>
    </source>
</evidence>
<dbReference type="SUPFAM" id="SSF57850">
    <property type="entry name" value="RING/U-box"/>
    <property type="match status" value="1"/>
</dbReference>
<feature type="region of interest" description="Disordered" evidence="12">
    <location>
        <begin position="1"/>
        <end position="57"/>
    </location>
</feature>
<feature type="domain" description="SANT" evidence="16">
    <location>
        <begin position="321"/>
        <end position="356"/>
    </location>
</feature>
<evidence type="ECO:0000259" key="14">
    <source>
        <dbReference type="PROSITE" id="PS50090"/>
    </source>
</evidence>
<feature type="region of interest" description="Disordered" evidence="12">
    <location>
        <begin position="253"/>
        <end position="303"/>
    </location>
</feature>
<feature type="compositionally biased region" description="Basic and acidic residues" evidence="12">
    <location>
        <begin position="261"/>
        <end position="272"/>
    </location>
</feature>
<evidence type="ECO:0000256" key="12">
    <source>
        <dbReference type="SAM" id="MobiDB-lite"/>
    </source>
</evidence>
<dbReference type="PROSITE" id="PS51293">
    <property type="entry name" value="SANT"/>
    <property type="match status" value="7"/>
</dbReference>
<dbReference type="PROSITE" id="PS00518">
    <property type="entry name" value="ZF_RING_1"/>
    <property type="match status" value="1"/>
</dbReference>
<evidence type="ECO:0000256" key="7">
    <source>
        <dbReference type="ARBA" id="ARBA00023163"/>
    </source>
</evidence>
<feature type="domain" description="SANT" evidence="16">
    <location>
        <begin position="641"/>
        <end position="693"/>
    </location>
</feature>
<keyword evidence="5" id="KW-0805">Transcription regulation</keyword>
<feature type="domain" description="Myb-like" evidence="14">
    <location>
        <begin position="490"/>
        <end position="533"/>
    </location>
</feature>
<feature type="domain" description="HTH myb-type" evidence="17">
    <location>
        <begin position="441"/>
        <end position="487"/>
    </location>
</feature>
<feature type="domain" description="SANT" evidence="16">
    <location>
        <begin position="366"/>
        <end position="418"/>
    </location>
</feature>
<protein>
    <submittedName>
        <fullName evidence="18">Uncharacterized protein</fullName>
    </submittedName>
</protein>
<dbReference type="Gene3D" id="6.10.140.2220">
    <property type="match status" value="1"/>
</dbReference>
<feature type="domain" description="Myb-like" evidence="14">
    <location>
        <begin position="371"/>
        <end position="414"/>
    </location>
</feature>
<evidence type="ECO:0000256" key="8">
    <source>
        <dbReference type="ARBA" id="ARBA00023242"/>
    </source>
</evidence>
<dbReference type="InterPro" id="IPR017930">
    <property type="entry name" value="Myb_dom"/>
</dbReference>
<dbReference type="Gene3D" id="1.10.10.60">
    <property type="entry name" value="Homeodomain-like"/>
    <property type="match status" value="7"/>
</dbReference>
<dbReference type="SMART" id="SM00717">
    <property type="entry name" value="SANT"/>
    <property type="match status" value="7"/>
</dbReference>
<feature type="domain" description="Myb-like" evidence="14">
    <location>
        <begin position="433"/>
        <end position="483"/>
    </location>
</feature>
<feature type="domain" description="HTH myb-type" evidence="17">
    <location>
        <begin position="490"/>
        <end position="537"/>
    </location>
</feature>
<dbReference type="InterPro" id="IPR036388">
    <property type="entry name" value="WH-like_DNA-bd_sf"/>
</dbReference>
<dbReference type="NCBIfam" id="TIGR01557">
    <property type="entry name" value="myb_SHAQKYF"/>
    <property type="match status" value="1"/>
</dbReference>
<keyword evidence="19" id="KW-1185">Reference proteome</keyword>
<evidence type="ECO:0000259" key="13">
    <source>
        <dbReference type="PROSITE" id="PS50089"/>
    </source>
</evidence>
<accession>A0AAD3CJB9</accession>
<feature type="domain" description="SANT" evidence="16">
    <location>
        <begin position="485"/>
        <end position="537"/>
    </location>
</feature>
<keyword evidence="11" id="KW-0175">Coiled coil</keyword>
<feature type="domain" description="SANT" evidence="16">
    <location>
        <begin position="53"/>
        <end position="104"/>
    </location>
</feature>
<dbReference type="InterPro" id="IPR017884">
    <property type="entry name" value="SANT_dom"/>
</dbReference>
<evidence type="ECO:0000256" key="11">
    <source>
        <dbReference type="SAM" id="Coils"/>
    </source>
</evidence>
<feature type="domain" description="Myb-like" evidence="14">
    <location>
        <begin position="55"/>
        <end position="100"/>
    </location>
</feature>
<dbReference type="InterPro" id="IPR000232">
    <property type="entry name" value="HSF_DNA-bd"/>
</dbReference>
<dbReference type="Gene3D" id="3.30.40.10">
    <property type="entry name" value="Zinc/RING finger domain, C3HC4 (zinc finger)"/>
    <property type="match status" value="1"/>
</dbReference>
<evidence type="ECO:0000259" key="15">
    <source>
        <dbReference type="PROSITE" id="PS50865"/>
    </source>
</evidence>
<comment type="similarity">
    <text evidence="10">Belongs to the HSF family.</text>
</comment>
<dbReference type="InterPro" id="IPR006447">
    <property type="entry name" value="Myb_dom_plants"/>
</dbReference>
<dbReference type="PANTHER" id="PTHR12802">
    <property type="entry name" value="SWI/SNF COMPLEX-RELATED"/>
    <property type="match status" value="1"/>
</dbReference>
<evidence type="ECO:0000259" key="17">
    <source>
        <dbReference type="PROSITE" id="PS51294"/>
    </source>
</evidence>
<dbReference type="SUPFAM" id="SSF46689">
    <property type="entry name" value="Homeodomain-like"/>
    <property type="match status" value="7"/>
</dbReference>
<reference evidence="18 19" key="1">
    <citation type="journal article" date="2021" name="Sci. Rep.">
        <title>The genome of the diatom Chaetoceros tenuissimus carries an ancient integrated fragment of an extant virus.</title>
        <authorList>
            <person name="Hongo Y."/>
            <person name="Kimura K."/>
            <person name="Takaki Y."/>
            <person name="Yoshida Y."/>
            <person name="Baba S."/>
            <person name="Kobayashi G."/>
            <person name="Nagasaki K."/>
            <person name="Hano T."/>
            <person name="Tomaru Y."/>
        </authorList>
    </citation>
    <scope>NUCLEOTIDE SEQUENCE [LARGE SCALE GENOMIC DNA]</scope>
    <source>
        <strain evidence="18 19">NIES-3715</strain>
    </source>
</reference>
<feature type="domain" description="HTH myb-type" evidence="17">
    <location>
        <begin position="638"/>
        <end position="693"/>
    </location>
</feature>
<feature type="coiled-coil region" evidence="11">
    <location>
        <begin position="990"/>
        <end position="1112"/>
    </location>
</feature>
<dbReference type="PROSITE" id="PS51294">
    <property type="entry name" value="HTH_MYB"/>
    <property type="match status" value="7"/>
</dbReference>
<dbReference type="AlphaFoldDB" id="A0AAD3CJB9"/>
<keyword evidence="7" id="KW-0804">Transcription</keyword>
<feature type="domain" description="SANT" evidence="16">
    <location>
        <begin position="436"/>
        <end position="475"/>
    </location>
</feature>
<keyword evidence="6" id="KW-0238">DNA-binding</keyword>
<feature type="domain" description="HTH myb-type" evidence="17">
    <location>
        <begin position="53"/>
        <end position="104"/>
    </location>
</feature>
<evidence type="ECO:0000256" key="3">
    <source>
        <dbReference type="ARBA" id="ARBA00022771"/>
    </source>
</evidence>
<gene>
    <name evidence="18" type="ORF">CTEN210_03597</name>
</gene>
<keyword evidence="8" id="KW-0539">Nucleus</keyword>
<evidence type="ECO:0000256" key="6">
    <source>
        <dbReference type="ARBA" id="ARBA00023125"/>
    </source>
</evidence>
<dbReference type="InterPro" id="IPR001005">
    <property type="entry name" value="SANT/Myb"/>
</dbReference>
<dbReference type="SUPFAM" id="SSF144232">
    <property type="entry name" value="HIT/MYND zinc finger-like"/>
    <property type="match status" value="1"/>
</dbReference>
<dbReference type="EMBL" id="BLLK01000022">
    <property type="protein sequence ID" value="GFH47122.1"/>
    <property type="molecule type" value="Genomic_DNA"/>
</dbReference>
<dbReference type="Pfam" id="PF13923">
    <property type="entry name" value="zf-C3HC4_2"/>
    <property type="match status" value="1"/>
</dbReference>
<dbReference type="Pfam" id="PF00249">
    <property type="entry name" value="Myb_DNA-binding"/>
    <property type="match status" value="7"/>
</dbReference>
<dbReference type="InterPro" id="IPR001841">
    <property type="entry name" value="Znf_RING"/>
</dbReference>
<dbReference type="GO" id="GO:0043565">
    <property type="term" value="F:sequence-specific DNA binding"/>
    <property type="evidence" value="ECO:0007669"/>
    <property type="project" value="InterPro"/>
</dbReference>
<dbReference type="CDD" id="cd00167">
    <property type="entry name" value="SANT"/>
    <property type="match status" value="7"/>
</dbReference>
<evidence type="ECO:0000256" key="1">
    <source>
        <dbReference type="ARBA" id="ARBA00004123"/>
    </source>
</evidence>
<feature type="domain" description="SANT" evidence="16">
    <location>
        <begin position="699"/>
        <end position="746"/>
    </location>
</feature>
<evidence type="ECO:0000256" key="2">
    <source>
        <dbReference type="ARBA" id="ARBA00022723"/>
    </source>
</evidence>
<feature type="domain" description="RING-type" evidence="13">
    <location>
        <begin position="795"/>
        <end position="834"/>
    </location>
</feature>
<keyword evidence="4" id="KW-0862">Zinc</keyword>